<dbReference type="CDD" id="cd03801">
    <property type="entry name" value="GT4_PimA-like"/>
    <property type="match status" value="1"/>
</dbReference>
<keyword evidence="2" id="KW-1185">Reference proteome</keyword>
<comment type="caution">
    <text evidence="1">The sequence shown here is derived from an EMBL/GenBank/DDBJ whole genome shotgun (WGS) entry which is preliminary data.</text>
</comment>
<gene>
    <name evidence="1" type="ORF">EAH80_11590</name>
</gene>
<dbReference type="SUPFAM" id="SSF53756">
    <property type="entry name" value="UDP-Glycosyltransferase/glycogen phosphorylase"/>
    <property type="match status" value="1"/>
</dbReference>
<dbReference type="Gene3D" id="3.40.50.2000">
    <property type="entry name" value="Glycogen Phosphorylase B"/>
    <property type="match status" value="1"/>
</dbReference>
<name>A0A502E9C9_9MYCO</name>
<evidence type="ECO:0000313" key="1">
    <source>
        <dbReference type="EMBL" id="TPG34233.1"/>
    </source>
</evidence>
<dbReference type="RefSeq" id="WP_140690633.1">
    <property type="nucleotide sequence ID" value="NZ_RCZG01000004.1"/>
</dbReference>
<dbReference type="EMBL" id="RCZG01000004">
    <property type="protein sequence ID" value="TPG34233.1"/>
    <property type="molecule type" value="Genomic_DNA"/>
</dbReference>
<dbReference type="PANTHER" id="PTHR12526">
    <property type="entry name" value="GLYCOSYLTRANSFERASE"/>
    <property type="match status" value="1"/>
</dbReference>
<dbReference type="Pfam" id="PF13692">
    <property type="entry name" value="Glyco_trans_1_4"/>
    <property type="match status" value="1"/>
</dbReference>
<dbReference type="PANTHER" id="PTHR12526:SF600">
    <property type="entry name" value="GLYCOSYL TRANSFERASE GROUP 1"/>
    <property type="match status" value="1"/>
</dbReference>
<protein>
    <submittedName>
        <fullName evidence="1">Glycosyltransferase</fullName>
    </submittedName>
</protein>
<keyword evidence="1" id="KW-0808">Transferase</keyword>
<sequence length="418" mass="45400">MSVVLVSAVDPYPTDAGKKVVLAGFVDYFVQRYGAESVHYVKVGDPPQRAFPVPVHVVPAPSRAAVLRGIATRVAVGRASLQEAFLGSPQTAAAITQIISEIRPRLQVYDTVRMAQYAPSDVAAQQICYLDDLFSERYEGMLRAAKLYPDVNSSPLGNFADHVPRRLQPLADHRISRTALLRAERVLVRRSEDRAAKAFRRCLLVNQNETDLLIRRTGVAPGRIVCVPPLFAPRVEVERRYSGGAEFVFLGLLSLAHNDDGLRWFLRAVWPVMLERIPHAHLRVIGRHAGPELLAMAAELRGSVTVEGYVDDLDDAMARAAALINPLRFGSGIKLKVIEALARAVPVVSSSIGAEGISSGAGTGILVGADPAALADLLYSLTDPHRNAEASADARRHFQASYSRAAVFAAYDNAFDLP</sequence>
<organism evidence="1 2">
    <name type="scientific">Mycolicibacterium hodleri</name>
    <dbReference type="NCBI Taxonomy" id="49897"/>
    <lineage>
        <taxon>Bacteria</taxon>
        <taxon>Bacillati</taxon>
        <taxon>Actinomycetota</taxon>
        <taxon>Actinomycetes</taxon>
        <taxon>Mycobacteriales</taxon>
        <taxon>Mycobacteriaceae</taxon>
        <taxon>Mycolicibacterium</taxon>
    </lineage>
</organism>
<dbReference type="AlphaFoldDB" id="A0A502E9C9"/>
<dbReference type="OrthoDB" id="9807209at2"/>
<reference evidence="1 2" key="1">
    <citation type="journal article" date="2019" name="Environ. Microbiol.">
        <title>Species interactions and distinct microbial communities in high Arctic permafrost affected cryosols are associated with the CH4 and CO2 gas fluxes.</title>
        <authorList>
            <person name="Altshuler I."/>
            <person name="Hamel J."/>
            <person name="Turney S."/>
            <person name="Magnuson E."/>
            <person name="Levesque R."/>
            <person name="Greer C."/>
            <person name="Whyte L.G."/>
        </authorList>
    </citation>
    <scope>NUCLEOTIDE SEQUENCE [LARGE SCALE GENOMIC DNA]</scope>
    <source>
        <strain evidence="1 2">S5.20</strain>
    </source>
</reference>
<dbReference type="GO" id="GO:0016757">
    <property type="term" value="F:glycosyltransferase activity"/>
    <property type="evidence" value="ECO:0007669"/>
    <property type="project" value="TreeGrafter"/>
</dbReference>
<accession>A0A502E9C9</accession>
<evidence type="ECO:0000313" key="2">
    <source>
        <dbReference type="Proteomes" id="UP000320095"/>
    </source>
</evidence>
<proteinExistence type="predicted"/>
<dbReference type="Proteomes" id="UP000320095">
    <property type="component" value="Unassembled WGS sequence"/>
</dbReference>